<evidence type="ECO:0000256" key="4">
    <source>
        <dbReference type="ARBA" id="ARBA00016084"/>
    </source>
</evidence>
<evidence type="ECO:0000256" key="10">
    <source>
        <dbReference type="ARBA" id="ARBA00023136"/>
    </source>
</evidence>
<evidence type="ECO:0000256" key="12">
    <source>
        <dbReference type="ARBA" id="ARBA00031030"/>
    </source>
</evidence>
<feature type="transmembrane region" description="Helical" evidence="14">
    <location>
        <begin position="379"/>
        <end position="401"/>
    </location>
</feature>
<comment type="pathway">
    <text evidence="2">Glycan biosynthesis; alginate biosynthesis.</text>
</comment>
<dbReference type="InterPro" id="IPR004299">
    <property type="entry name" value="MBOAT_fam"/>
</dbReference>
<keyword evidence="16" id="KW-1185">Reference proteome</keyword>
<dbReference type="Proteomes" id="UP000708298">
    <property type="component" value="Unassembled WGS sequence"/>
</dbReference>
<evidence type="ECO:0000256" key="2">
    <source>
        <dbReference type="ARBA" id="ARBA00005182"/>
    </source>
</evidence>
<dbReference type="GO" id="GO:0042121">
    <property type="term" value="P:alginic acid biosynthetic process"/>
    <property type="evidence" value="ECO:0007669"/>
    <property type="project" value="UniProtKB-KW"/>
</dbReference>
<dbReference type="GO" id="GO:0016746">
    <property type="term" value="F:acyltransferase activity"/>
    <property type="evidence" value="ECO:0007669"/>
    <property type="project" value="UniProtKB-KW"/>
</dbReference>
<evidence type="ECO:0000256" key="3">
    <source>
        <dbReference type="ARBA" id="ARBA00010323"/>
    </source>
</evidence>
<dbReference type="PANTHER" id="PTHR13285:SF23">
    <property type="entry name" value="TEICHOIC ACID D-ALANYLTRANSFERASE"/>
    <property type="match status" value="1"/>
</dbReference>
<evidence type="ECO:0000256" key="13">
    <source>
        <dbReference type="PIRNR" id="PIRNR016636"/>
    </source>
</evidence>
<keyword evidence="10 13" id="KW-0472">Membrane</keyword>
<dbReference type="RefSeq" id="WP_227322288.1">
    <property type="nucleotide sequence ID" value="NZ_JAESVB010000007.1"/>
</dbReference>
<evidence type="ECO:0000256" key="1">
    <source>
        <dbReference type="ARBA" id="ARBA00004651"/>
    </source>
</evidence>
<feature type="transmembrane region" description="Helical" evidence="14">
    <location>
        <begin position="347"/>
        <end position="367"/>
    </location>
</feature>
<dbReference type="InterPro" id="IPR028362">
    <property type="entry name" value="AlgI"/>
</dbReference>
<keyword evidence="5 13" id="KW-1003">Cell membrane</keyword>
<comment type="caution">
    <text evidence="15">The sequence shown here is derived from an EMBL/GenBank/DDBJ whole genome shotgun (WGS) entry which is preliminary data.</text>
</comment>
<feature type="transmembrane region" description="Helical" evidence="14">
    <location>
        <begin position="135"/>
        <end position="153"/>
    </location>
</feature>
<evidence type="ECO:0000256" key="9">
    <source>
        <dbReference type="ARBA" id="ARBA00022989"/>
    </source>
</evidence>
<dbReference type="InterPro" id="IPR024194">
    <property type="entry name" value="Ac/AlaTfrase_AlgI/DltB"/>
</dbReference>
<dbReference type="PANTHER" id="PTHR13285">
    <property type="entry name" value="ACYLTRANSFERASE"/>
    <property type="match status" value="1"/>
</dbReference>
<accession>A0A963YT71</accession>
<feature type="transmembrane region" description="Helical" evidence="14">
    <location>
        <begin position="33"/>
        <end position="66"/>
    </location>
</feature>
<evidence type="ECO:0000256" key="8">
    <source>
        <dbReference type="ARBA" id="ARBA00022841"/>
    </source>
</evidence>
<dbReference type="InterPro" id="IPR051085">
    <property type="entry name" value="MB_O-acyltransferase"/>
</dbReference>
<dbReference type="AlphaFoldDB" id="A0A963YT71"/>
<dbReference type="GO" id="GO:0005886">
    <property type="term" value="C:plasma membrane"/>
    <property type="evidence" value="ECO:0007669"/>
    <property type="project" value="UniProtKB-SubCell"/>
</dbReference>
<dbReference type="PIRSF" id="PIRSF016636">
    <property type="entry name" value="AlgI_DltB"/>
    <property type="match status" value="1"/>
</dbReference>
<comment type="similarity">
    <text evidence="3 13">Belongs to the membrane-bound acyltransferase family.</text>
</comment>
<comment type="subcellular location">
    <subcellularLocation>
        <location evidence="1">Cell membrane</location>
        <topology evidence="1">Multi-pass membrane protein</topology>
    </subcellularLocation>
</comment>
<evidence type="ECO:0000256" key="5">
    <source>
        <dbReference type="ARBA" id="ARBA00022475"/>
    </source>
</evidence>
<organism evidence="15 16">
    <name type="scientific">Acidisoma silvae</name>
    <dbReference type="NCBI Taxonomy" id="2802396"/>
    <lineage>
        <taxon>Bacteria</taxon>
        <taxon>Pseudomonadati</taxon>
        <taxon>Pseudomonadota</taxon>
        <taxon>Alphaproteobacteria</taxon>
        <taxon>Acetobacterales</taxon>
        <taxon>Acidocellaceae</taxon>
        <taxon>Acidisoma</taxon>
    </lineage>
</organism>
<feature type="transmembrane region" description="Helical" evidence="14">
    <location>
        <begin position="73"/>
        <end position="91"/>
    </location>
</feature>
<feature type="transmembrane region" description="Helical" evidence="14">
    <location>
        <begin position="305"/>
        <end position="335"/>
    </location>
</feature>
<keyword evidence="8" id="KW-0016">Alginate biosynthesis</keyword>
<keyword evidence="7 14" id="KW-0812">Transmembrane</keyword>
<proteinExistence type="inferred from homology"/>
<evidence type="ECO:0000256" key="7">
    <source>
        <dbReference type="ARBA" id="ARBA00022692"/>
    </source>
</evidence>
<name>A0A963YT71_9PROT</name>
<evidence type="ECO:0000256" key="6">
    <source>
        <dbReference type="ARBA" id="ARBA00022679"/>
    </source>
</evidence>
<feature type="transmembrane region" description="Helical" evidence="14">
    <location>
        <begin position="215"/>
        <end position="235"/>
    </location>
</feature>
<dbReference type="EMBL" id="JAESVB010000007">
    <property type="protein sequence ID" value="MCB8876628.1"/>
    <property type="molecule type" value="Genomic_DNA"/>
</dbReference>
<feature type="transmembrane region" description="Helical" evidence="14">
    <location>
        <begin position="452"/>
        <end position="476"/>
    </location>
</feature>
<evidence type="ECO:0000313" key="16">
    <source>
        <dbReference type="Proteomes" id="UP000708298"/>
    </source>
</evidence>
<feature type="transmembrane region" description="Helical" evidence="14">
    <location>
        <begin position="103"/>
        <end position="123"/>
    </location>
</feature>
<gene>
    <name evidence="15" type="ORF">ASILVAE211_15655</name>
</gene>
<evidence type="ECO:0000256" key="14">
    <source>
        <dbReference type="SAM" id="Phobius"/>
    </source>
</evidence>
<protein>
    <recommendedName>
        <fullName evidence="4">Probable alginate O-acetylase AlgI</fullName>
    </recommendedName>
    <alternativeName>
        <fullName evidence="12">Alginate biosynthesis protein AlgI</fullName>
    </alternativeName>
</protein>
<reference evidence="15" key="1">
    <citation type="journal article" date="2021" name="Microorganisms">
        <title>Acidisoma silvae sp. nov. and Acidisomacellulosilytica sp. nov., Two Acidophilic Bacteria Isolated from Decaying Wood, Hydrolyzing Cellulose and Producing Poly-3-hydroxybutyrate.</title>
        <authorList>
            <person name="Mieszkin S."/>
            <person name="Pouder E."/>
            <person name="Uroz S."/>
            <person name="Simon-Colin C."/>
            <person name="Alain K."/>
        </authorList>
    </citation>
    <scope>NUCLEOTIDE SEQUENCE</scope>
    <source>
        <strain evidence="15">HW T2.11</strain>
    </source>
</reference>
<dbReference type="Pfam" id="PF03062">
    <property type="entry name" value="MBOAT"/>
    <property type="match status" value="1"/>
</dbReference>
<evidence type="ECO:0000256" key="11">
    <source>
        <dbReference type="ARBA" id="ARBA00023315"/>
    </source>
</evidence>
<keyword evidence="9 14" id="KW-1133">Transmembrane helix</keyword>
<dbReference type="PIRSF" id="PIRSF500217">
    <property type="entry name" value="AlgI"/>
    <property type="match status" value="1"/>
</dbReference>
<feature type="transmembrane region" description="Helical" evidence="14">
    <location>
        <begin position="421"/>
        <end position="440"/>
    </location>
</feature>
<reference evidence="15" key="2">
    <citation type="submission" date="2021-01" db="EMBL/GenBank/DDBJ databases">
        <authorList>
            <person name="Mieszkin S."/>
            <person name="Pouder E."/>
            <person name="Alain K."/>
        </authorList>
    </citation>
    <scope>NUCLEOTIDE SEQUENCE</scope>
    <source>
        <strain evidence="15">HW T2.11</strain>
    </source>
</reference>
<keyword evidence="6 13" id="KW-0808">Transferase</keyword>
<keyword evidence="11 13" id="KW-0012">Acyltransferase</keyword>
<sequence length="479" mass="51805">MLFGTPLFLLGFLPLTLVSFAVSARVWGGDAALALLLAASFIFYGFGNAADCLLLAASILGNWWLLPKVARRPWYIAGIVGNLALLGLFKYGGMIARSADLPAPPVTLPLGISFFTFQQLMVLRDARVAPPRRTALGFLTYANGVAFFAHLLAGPLVRPSEIMPQIARAPQAALQAEDSAEGLTRILLGLAKKLVLADSFAPLADRGFDAAAHGLPLTLLEAWVALLAFALQIYFDFSGYADIAIGLARLFGVRFPENFDSPYKAATIRDFWRRWNMTLSRFLRDFLYIPLGGNRHGEARRMANLMLTMLLGGLWHGAGWRFLLWGGLHGFYLIIHHLWDRAALCRLPRVAAQAVTLIAVLLAWVPFRAPDMATTIAMLRGLAGLNGLALPAALIALLPPLGRLARAVPVLPGLGDARTLSLPEAAALLTLGWIIVLALPNTAQASARWRSASLLAGGGFMVQALLFAGAALPFLYFRF</sequence>
<evidence type="ECO:0000313" key="15">
    <source>
        <dbReference type="EMBL" id="MCB8876628.1"/>
    </source>
</evidence>